<evidence type="ECO:0000313" key="2">
    <source>
        <dbReference type="EMBL" id="ACK55025.1"/>
    </source>
</evidence>
<dbReference type="InterPro" id="IPR007495">
    <property type="entry name" value="NqrM"/>
</dbReference>
<proteinExistence type="predicted"/>
<gene>
    <name evidence="2" type="ordered locus">Tmz1t_2286</name>
</gene>
<evidence type="ECO:0000256" key="1">
    <source>
        <dbReference type="SAM" id="Phobius"/>
    </source>
</evidence>
<reference evidence="3" key="1">
    <citation type="submission" date="2009-05" db="EMBL/GenBank/DDBJ databases">
        <title>Complete sequence of chromosome of Thauera sp. MZ1T.</title>
        <authorList>
            <consortium name="US DOE Joint Genome Institute"/>
            <person name="Lucas S."/>
            <person name="Copeland A."/>
            <person name="Lapidus A."/>
            <person name="Glavina del Rio T."/>
            <person name="Dalin E."/>
            <person name="Tice H."/>
            <person name="Bruce D."/>
            <person name="Goodwin L."/>
            <person name="Pitluck S."/>
            <person name="Sims D."/>
            <person name="Brettin T."/>
            <person name="Detter J.C."/>
            <person name="Han C."/>
            <person name="Larimer F."/>
            <person name="Land M."/>
            <person name="Hauser L."/>
            <person name="Kyrpides N."/>
            <person name="Mikhailova N."/>
            <person name="Sayler G.S."/>
        </authorList>
    </citation>
    <scope>NUCLEOTIDE SEQUENCE [LARGE SCALE GENOMIC DNA]</scope>
    <source>
        <strain evidence="3">MZ1T</strain>
    </source>
</reference>
<keyword evidence="1" id="KW-0812">Transmembrane</keyword>
<organism evidence="2 3">
    <name type="scientific">Thauera aminoaromatica</name>
    <dbReference type="NCBI Taxonomy" id="164330"/>
    <lineage>
        <taxon>Bacteria</taxon>
        <taxon>Pseudomonadati</taxon>
        <taxon>Pseudomonadota</taxon>
        <taxon>Betaproteobacteria</taxon>
        <taxon>Rhodocyclales</taxon>
        <taxon>Zoogloeaceae</taxon>
        <taxon>Thauera</taxon>
    </lineage>
</organism>
<name>C4ZK34_THASP</name>
<dbReference type="KEGG" id="tmz:Tmz1t_2286"/>
<keyword evidence="3" id="KW-1185">Reference proteome</keyword>
<dbReference type="STRING" id="85643.Tmz1t_2286"/>
<dbReference type="Pfam" id="PF04400">
    <property type="entry name" value="NqrM"/>
    <property type="match status" value="1"/>
</dbReference>
<evidence type="ECO:0008006" key="4">
    <source>
        <dbReference type="Google" id="ProtNLM"/>
    </source>
</evidence>
<dbReference type="Proteomes" id="UP000002186">
    <property type="component" value="Chromosome"/>
</dbReference>
<reference evidence="2 3" key="2">
    <citation type="journal article" date="2012" name="Stand. Genomic Sci.">
        <title>Complete genome sequence of Thauera aminoaromatica strain MZ1T.</title>
        <authorList>
            <person name="Jiang K."/>
            <person name="Sanseverino J."/>
            <person name="Chauhan A."/>
            <person name="Lucas S."/>
            <person name="Copeland A."/>
            <person name="Lapidus A."/>
            <person name="Del Rio T.G."/>
            <person name="Dalin E."/>
            <person name="Tice H."/>
            <person name="Bruce D."/>
            <person name="Goodwin L."/>
            <person name="Pitluck S."/>
            <person name="Sims D."/>
            <person name="Brettin T."/>
            <person name="Detter J.C."/>
            <person name="Han C."/>
            <person name="Chang Y.J."/>
            <person name="Larimer F."/>
            <person name="Land M."/>
            <person name="Hauser L."/>
            <person name="Kyrpides N.C."/>
            <person name="Mikhailova N."/>
            <person name="Moser S."/>
            <person name="Jegier P."/>
            <person name="Close D."/>
            <person name="Debruyn J.M."/>
            <person name="Wang Y."/>
            <person name="Layton A.C."/>
            <person name="Allen M.S."/>
            <person name="Sayler G.S."/>
        </authorList>
    </citation>
    <scope>NUCLEOTIDE SEQUENCE [LARGE SCALE GENOMIC DNA]</scope>
    <source>
        <strain evidence="2 3">MZ1T</strain>
    </source>
</reference>
<accession>C4ZK34</accession>
<dbReference type="EMBL" id="CP001281">
    <property type="protein sequence ID" value="ACK55025.1"/>
    <property type="molecule type" value="Genomic_DNA"/>
</dbReference>
<dbReference type="PANTHER" id="PTHR40691">
    <property type="entry name" value="(NA+)-NQR MATURATION NQRM"/>
    <property type="match status" value="1"/>
</dbReference>
<dbReference type="AlphaFoldDB" id="C4ZK34"/>
<protein>
    <recommendedName>
        <fullName evidence="4">(Na+)-NQR maturation NqrM</fullName>
    </recommendedName>
</protein>
<evidence type="ECO:0000313" key="3">
    <source>
        <dbReference type="Proteomes" id="UP000002186"/>
    </source>
</evidence>
<dbReference type="PANTHER" id="PTHR40691:SF3">
    <property type="entry name" value="(NA+)-NQR MATURATION NQRM"/>
    <property type="match status" value="1"/>
</dbReference>
<keyword evidence="1" id="KW-1133">Transmembrane helix</keyword>
<dbReference type="HOGENOM" id="CLU_191465_2_0_4"/>
<sequence>MSVHPQPDKLQTMNTFLITLLVVGLVILAMAVGVLFGRKPISGSCGGLGSMGQDCEFGCKKPCSKRQARMMAAQAEQPH</sequence>
<keyword evidence="1" id="KW-0472">Membrane</keyword>
<feature type="transmembrane region" description="Helical" evidence="1">
    <location>
        <begin position="15"/>
        <end position="36"/>
    </location>
</feature>
<dbReference type="eggNOG" id="COG2991">
    <property type="taxonomic scope" value="Bacteria"/>
</dbReference>